<organism evidence="2 3">
    <name type="scientific">Aquila chrysaetos chrysaetos</name>
    <dbReference type="NCBI Taxonomy" id="223781"/>
    <lineage>
        <taxon>Eukaryota</taxon>
        <taxon>Metazoa</taxon>
        <taxon>Chordata</taxon>
        <taxon>Craniata</taxon>
        <taxon>Vertebrata</taxon>
        <taxon>Euteleostomi</taxon>
        <taxon>Archelosauria</taxon>
        <taxon>Archosauria</taxon>
        <taxon>Dinosauria</taxon>
        <taxon>Saurischia</taxon>
        <taxon>Theropoda</taxon>
        <taxon>Coelurosauria</taxon>
        <taxon>Aves</taxon>
        <taxon>Neognathae</taxon>
        <taxon>Neoaves</taxon>
        <taxon>Telluraves</taxon>
        <taxon>Accipitrimorphae</taxon>
        <taxon>Accipitriformes</taxon>
        <taxon>Accipitridae</taxon>
        <taxon>Accipitrinae</taxon>
        <taxon>Aquila</taxon>
    </lineage>
</organism>
<dbReference type="Ensembl" id="ENSACCT00020024316.1">
    <property type="protein sequence ID" value="ENSACCP00020023289.1"/>
    <property type="gene ID" value="ENSACCG00020016000.1"/>
</dbReference>
<reference evidence="2" key="2">
    <citation type="submission" date="2025-09" db="UniProtKB">
        <authorList>
            <consortium name="Ensembl"/>
        </authorList>
    </citation>
    <scope>IDENTIFICATION</scope>
</reference>
<dbReference type="GeneTree" id="ENSGT00990000208214"/>
<reference evidence="2" key="1">
    <citation type="submission" date="2025-08" db="UniProtKB">
        <authorList>
            <consortium name="Ensembl"/>
        </authorList>
    </citation>
    <scope>IDENTIFICATION</scope>
</reference>
<protein>
    <submittedName>
        <fullName evidence="2">Retinoic acid receptor responder 2</fullName>
    </submittedName>
</protein>
<evidence type="ECO:0000313" key="2">
    <source>
        <dbReference type="Ensembl" id="ENSACCP00020023289.1"/>
    </source>
</evidence>
<dbReference type="InParanoid" id="A0A663FGP1"/>
<evidence type="ECO:0000313" key="3">
    <source>
        <dbReference type="Proteomes" id="UP000472275"/>
    </source>
</evidence>
<dbReference type="Proteomes" id="UP000472275">
    <property type="component" value="Chromosome 3"/>
</dbReference>
<evidence type="ECO:0000256" key="1">
    <source>
        <dbReference type="SAM" id="MobiDB-lite"/>
    </source>
</evidence>
<proteinExistence type="predicted"/>
<gene>
    <name evidence="2" type="primary">RARRES2</name>
</gene>
<keyword evidence="3" id="KW-1185">Reference proteome</keyword>
<sequence>KTKTTSGSIGEALWGQAAPAAPRRRDEVPASPLPGLGGPGHRQPVPAAAAGGQGSAGIFPQPQQRAVLLQGAGGGRGCRAGRPLGDVCPAARQPGADGLWEEGTAAAELQDPGEPAVTRPCPALPSCHAMRKPTCLACYKFDSSDVPKVLDKYQNCGPSHHLAVKVSCPPGTGTCPRRLPGPLWCRGGCQPVCSAPQEIKHRDEAECRAVEEAGKSVDVLYLPGMYAFSKGLPA</sequence>
<dbReference type="AlphaFoldDB" id="A0A663FGP1"/>
<accession>A0A663FGP1</accession>
<name>A0A663FGP1_AQUCH</name>
<feature type="region of interest" description="Disordered" evidence="1">
    <location>
        <begin position="1"/>
        <end position="59"/>
    </location>
</feature>